<organism evidence="2 3">
    <name type="scientific">Streptomyces johnsoniae</name>
    <dbReference type="NCBI Taxonomy" id="3075532"/>
    <lineage>
        <taxon>Bacteria</taxon>
        <taxon>Bacillati</taxon>
        <taxon>Actinomycetota</taxon>
        <taxon>Actinomycetes</taxon>
        <taxon>Kitasatosporales</taxon>
        <taxon>Streptomycetaceae</taxon>
        <taxon>Streptomyces</taxon>
    </lineage>
</organism>
<name>A0ABU2SB09_9ACTN</name>
<dbReference type="EMBL" id="JAVREV010000011">
    <property type="protein sequence ID" value="MDT0445034.1"/>
    <property type="molecule type" value="Genomic_DNA"/>
</dbReference>
<evidence type="ECO:0000313" key="2">
    <source>
        <dbReference type="EMBL" id="MDT0445034.1"/>
    </source>
</evidence>
<evidence type="ECO:0000256" key="1">
    <source>
        <dbReference type="SAM" id="MobiDB-lite"/>
    </source>
</evidence>
<reference evidence="3" key="1">
    <citation type="submission" date="2023-07" db="EMBL/GenBank/DDBJ databases">
        <title>30 novel species of actinomycetes from the DSMZ collection.</title>
        <authorList>
            <person name="Nouioui I."/>
        </authorList>
    </citation>
    <scope>NUCLEOTIDE SEQUENCE [LARGE SCALE GENOMIC DNA]</scope>
    <source>
        <strain evidence="3">DSM 41886</strain>
    </source>
</reference>
<sequence length="41" mass="5060">MARNKNRNRRSEPQRPAEQSRAEVPEEQQKTRKRERRFGHN</sequence>
<protein>
    <recommendedName>
        <fullName evidence="4">Small hydrophilic protein</fullName>
    </recommendedName>
</protein>
<accession>A0ABU2SB09</accession>
<proteinExistence type="predicted"/>
<feature type="region of interest" description="Disordered" evidence="1">
    <location>
        <begin position="1"/>
        <end position="41"/>
    </location>
</feature>
<evidence type="ECO:0008006" key="4">
    <source>
        <dbReference type="Google" id="ProtNLM"/>
    </source>
</evidence>
<gene>
    <name evidence="2" type="ORF">RM779_20855</name>
</gene>
<feature type="compositionally biased region" description="Basic residues" evidence="1">
    <location>
        <begin position="31"/>
        <end position="41"/>
    </location>
</feature>
<evidence type="ECO:0000313" key="3">
    <source>
        <dbReference type="Proteomes" id="UP001183615"/>
    </source>
</evidence>
<dbReference type="RefSeq" id="WP_311619249.1">
    <property type="nucleotide sequence ID" value="NZ_JAVREV010000011.1"/>
</dbReference>
<comment type="caution">
    <text evidence="2">The sequence shown here is derived from an EMBL/GenBank/DDBJ whole genome shotgun (WGS) entry which is preliminary data.</text>
</comment>
<feature type="compositionally biased region" description="Basic and acidic residues" evidence="1">
    <location>
        <begin position="9"/>
        <end position="30"/>
    </location>
</feature>
<keyword evidence="3" id="KW-1185">Reference proteome</keyword>
<dbReference type="Proteomes" id="UP001183615">
    <property type="component" value="Unassembled WGS sequence"/>
</dbReference>